<feature type="binding site" evidence="7">
    <location>
        <begin position="79"/>
        <end position="80"/>
    </location>
    <ligand>
        <name>substrate</name>
    </ligand>
</feature>
<dbReference type="InterPro" id="IPR018187">
    <property type="entry name" value="Asp/Glu_racemase_AS_1"/>
</dbReference>
<dbReference type="InterPro" id="IPR015942">
    <property type="entry name" value="Asp/Glu/hydantoin_racemase"/>
</dbReference>
<comment type="similarity">
    <text evidence="7">Belongs to the aspartate/glutamate racemases family.</text>
</comment>
<dbReference type="UniPathway" id="UPA00219"/>
<protein>
    <recommendedName>
        <fullName evidence="2 7">Glutamate racemase</fullName>
        <ecNumber evidence="2 7">5.1.1.3</ecNumber>
    </recommendedName>
</protein>
<feature type="active site" description="Proton donor/acceptor" evidence="7">
    <location>
        <position position="189"/>
    </location>
</feature>
<dbReference type="SUPFAM" id="SSF53681">
    <property type="entry name" value="Aspartate/glutamate racemase"/>
    <property type="match status" value="2"/>
</dbReference>
<dbReference type="OrthoDB" id="9801055at2"/>
<accession>A0A315Z702</accession>
<dbReference type="NCBIfam" id="TIGR00067">
    <property type="entry name" value="glut_race"/>
    <property type="match status" value="1"/>
</dbReference>
<dbReference type="InterPro" id="IPR004391">
    <property type="entry name" value="Glu_race"/>
</dbReference>
<proteinExistence type="inferred from homology"/>
<organism evidence="8 9">
    <name type="scientific">Sediminitomix flava</name>
    <dbReference type="NCBI Taxonomy" id="379075"/>
    <lineage>
        <taxon>Bacteria</taxon>
        <taxon>Pseudomonadati</taxon>
        <taxon>Bacteroidota</taxon>
        <taxon>Cytophagia</taxon>
        <taxon>Cytophagales</taxon>
        <taxon>Flammeovirgaceae</taxon>
        <taxon>Sediminitomix</taxon>
    </lineage>
</organism>
<feature type="active site" description="Proton donor/acceptor" evidence="7">
    <location>
        <position position="78"/>
    </location>
</feature>
<dbReference type="InterPro" id="IPR001920">
    <property type="entry name" value="Asp/Glu_race"/>
</dbReference>
<gene>
    <name evidence="7" type="primary">murI</name>
    <name evidence="8" type="ORF">BC781_106315</name>
</gene>
<dbReference type="FunFam" id="3.40.50.1860:FF:000001">
    <property type="entry name" value="Glutamate racemase"/>
    <property type="match status" value="1"/>
</dbReference>
<evidence type="ECO:0000256" key="1">
    <source>
        <dbReference type="ARBA" id="ARBA00001602"/>
    </source>
</evidence>
<dbReference type="EMBL" id="QGDO01000006">
    <property type="protein sequence ID" value="PWJ39414.1"/>
    <property type="molecule type" value="Genomic_DNA"/>
</dbReference>
<dbReference type="GO" id="GO:0071555">
    <property type="term" value="P:cell wall organization"/>
    <property type="evidence" value="ECO:0007669"/>
    <property type="project" value="UniProtKB-KW"/>
</dbReference>
<feature type="binding site" evidence="7">
    <location>
        <begin position="47"/>
        <end position="48"/>
    </location>
    <ligand>
        <name>substrate</name>
    </ligand>
</feature>
<dbReference type="EC" id="5.1.1.3" evidence="2 7"/>
<comment type="pathway">
    <text evidence="7">Cell wall biogenesis; peptidoglycan biosynthesis.</text>
</comment>
<keyword evidence="6 7" id="KW-0961">Cell wall biogenesis/degradation</keyword>
<feature type="binding site" evidence="7">
    <location>
        <begin position="190"/>
        <end position="191"/>
    </location>
    <ligand>
        <name>substrate</name>
    </ligand>
</feature>
<reference evidence="8 9" key="1">
    <citation type="submission" date="2018-03" db="EMBL/GenBank/DDBJ databases">
        <title>Genomic Encyclopedia of Archaeal and Bacterial Type Strains, Phase II (KMG-II): from individual species to whole genera.</title>
        <authorList>
            <person name="Goeker M."/>
        </authorList>
    </citation>
    <scope>NUCLEOTIDE SEQUENCE [LARGE SCALE GENOMIC DNA]</scope>
    <source>
        <strain evidence="8 9">DSM 28229</strain>
    </source>
</reference>
<comment type="caution">
    <text evidence="8">The sequence shown here is derived from an EMBL/GenBank/DDBJ whole genome shotgun (WGS) entry which is preliminary data.</text>
</comment>
<keyword evidence="9" id="KW-1185">Reference proteome</keyword>
<dbReference type="Gene3D" id="3.40.50.1860">
    <property type="match status" value="2"/>
</dbReference>
<dbReference type="GO" id="GO:0008881">
    <property type="term" value="F:glutamate racemase activity"/>
    <property type="evidence" value="ECO:0007669"/>
    <property type="project" value="UniProtKB-UniRule"/>
</dbReference>
<dbReference type="RefSeq" id="WP_109621427.1">
    <property type="nucleotide sequence ID" value="NZ_QGDO01000006.1"/>
</dbReference>
<dbReference type="InterPro" id="IPR033134">
    <property type="entry name" value="Asp/Glu_racemase_AS_2"/>
</dbReference>
<dbReference type="HAMAP" id="MF_00258">
    <property type="entry name" value="Glu_racemase"/>
    <property type="match status" value="1"/>
</dbReference>
<evidence type="ECO:0000313" key="9">
    <source>
        <dbReference type="Proteomes" id="UP000245535"/>
    </source>
</evidence>
<dbReference type="AlphaFoldDB" id="A0A315Z702"/>
<evidence type="ECO:0000256" key="4">
    <source>
        <dbReference type="ARBA" id="ARBA00022984"/>
    </source>
</evidence>
<dbReference type="GO" id="GO:0008360">
    <property type="term" value="P:regulation of cell shape"/>
    <property type="evidence" value="ECO:0007669"/>
    <property type="project" value="UniProtKB-KW"/>
</dbReference>
<dbReference type="GO" id="GO:0009252">
    <property type="term" value="P:peptidoglycan biosynthetic process"/>
    <property type="evidence" value="ECO:0007669"/>
    <property type="project" value="UniProtKB-UniRule"/>
</dbReference>
<dbReference type="PANTHER" id="PTHR21198">
    <property type="entry name" value="GLUTAMATE RACEMASE"/>
    <property type="match status" value="1"/>
</dbReference>
<evidence type="ECO:0000256" key="5">
    <source>
        <dbReference type="ARBA" id="ARBA00023235"/>
    </source>
</evidence>
<keyword evidence="4 7" id="KW-0573">Peptidoglycan synthesis</keyword>
<dbReference type="PROSITE" id="PS00924">
    <property type="entry name" value="ASP_GLU_RACEMASE_2"/>
    <property type="match status" value="1"/>
</dbReference>
<keyword evidence="3 7" id="KW-0133">Cell shape</keyword>
<evidence type="ECO:0000256" key="6">
    <source>
        <dbReference type="ARBA" id="ARBA00023316"/>
    </source>
</evidence>
<dbReference type="PANTHER" id="PTHR21198:SF2">
    <property type="entry name" value="GLUTAMATE RACEMASE"/>
    <property type="match status" value="1"/>
</dbReference>
<sequence>MGIVEESTNPIGVFDSGLGGLSVWRVLQKSLPSENFIYVADSKHSPYGDKEEVEIIERSLAITDFLLSKNCKMIVVACNTATAAAIQTLRETYPTIPFIGMEPAIKLAATKTKNNSVGVLATAGTLKGKLYLETSQKYASHVHTNIQAGKGLVEIVEEGKIGTVECHELLKKYIQPMLDDKADQIVLGCTHYPFLSEEIQKITGPSVSLIDPAPAIAKQAERILNDSRLKTNNENPSITFYTNGNIDRLKALLNSIQKKPTEILSF</sequence>
<evidence type="ECO:0000256" key="7">
    <source>
        <dbReference type="HAMAP-Rule" id="MF_00258"/>
    </source>
</evidence>
<feature type="binding site" evidence="7">
    <location>
        <begin position="15"/>
        <end position="16"/>
    </location>
    <ligand>
        <name>substrate</name>
    </ligand>
</feature>
<evidence type="ECO:0000256" key="3">
    <source>
        <dbReference type="ARBA" id="ARBA00022960"/>
    </source>
</evidence>
<dbReference type="Pfam" id="PF01177">
    <property type="entry name" value="Asp_Glu_race"/>
    <property type="match status" value="1"/>
</dbReference>
<comment type="function">
    <text evidence="7">Provides the (R)-glutamate required for cell wall biosynthesis.</text>
</comment>
<dbReference type="Proteomes" id="UP000245535">
    <property type="component" value="Unassembled WGS sequence"/>
</dbReference>
<evidence type="ECO:0000313" key="8">
    <source>
        <dbReference type="EMBL" id="PWJ39414.1"/>
    </source>
</evidence>
<dbReference type="PROSITE" id="PS00923">
    <property type="entry name" value="ASP_GLU_RACEMASE_1"/>
    <property type="match status" value="1"/>
</dbReference>
<keyword evidence="5 7" id="KW-0413">Isomerase</keyword>
<comment type="catalytic activity">
    <reaction evidence="1 7">
        <text>L-glutamate = D-glutamate</text>
        <dbReference type="Rhea" id="RHEA:12813"/>
        <dbReference type="ChEBI" id="CHEBI:29985"/>
        <dbReference type="ChEBI" id="CHEBI:29986"/>
        <dbReference type="EC" id="5.1.1.3"/>
    </reaction>
</comment>
<name>A0A315Z702_SEDFL</name>
<evidence type="ECO:0000256" key="2">
    <source>
        <dbReference type="ARBA" id="ARBA00013090"/>
    </source>
</evidence>